<name>A0ACB9UB77_9CETA</name>
<accession>A0ACB9UB77</accession>
<evidence type="ECO:0000313" key="1">
    <source>
        <dbReference type="EMBL" id="KAI4563752.1"/>
    </source>
</evidence>
<protein>
    <submittedName>
        <fullName evidence="1">Uncharacterized protein</fullName>
    </submittedName>
</protein>
<comment type="caution">
    <text evidence="1">The sequence shown here is derived from an EMBL/GenBank/DDBJ whole genome shotgun (WGS) entry which is preliminary data.</text>
</comment>
<sequence>MRTCSTTGGAAPAPTLNLRLCHVTRQPRQLRQRPGPSNADRFASPPPHPPALPALPEPLRLRRKEIGPSSLTCASGRRSPPDVAPGAGRGQLASVYWRTDTVPQCLASSRPIRLKERRFGPEKCILEVVFLPSVKAGCAVWVR</sequence>
<dbReference type="EMBL" id="CM043045">
    <property type="protein sequence ID" value="KAI4563752.1"/>
    <property type="molecule type" value="Genomic_DNA"/>
</dbReference>
<proteinExistence type="predicted"/>
<dbReference type="Proteomes" id="UP001057279">
    <property type="component" value="Linkage Group LG20"/>
</dbReference>
<gene>
    <name evidence="1" type="ORF">MJG53_016326</name>
</gene>
<organism evidence="1 2">
    <name type="scientific">Ovis ammon polii x Ovis aries</name>
    <dbReference type="NCBI Taxonomy" id="2918886"/>
    <lineage>
        <taxon>Eukaryota</taxon>
        <taxon>Metazoa</taxon>
        <taxon>Chordata</taxon>
        <taxon>Craniata</taxon>
        <taxon>Vertebrata</taxon>
        <taxon>Euteleostomi</taxon>
        <taxon>Mammalia</taxon>
        <taxon>Eutheria</taxon>
        <taxon>Laurasiatheria</taxon>
        <taxon>Artiodactyla</taxon>
        <taxon>Ruminantia</taxon>
        <taxon>Pecora</taxon>
        <taxon>Bovidae</taxon>
        <taxon>Caprinae</taxon>
        <taxon>Ovis</taxon>
    </lineage>
</organism>
<keyword evidence="2" id="KW-1185">Reference proteome</keyword>
<evidence type="ECO:0000313" key="2">
    <source>
        <dbReference type="Proteomes" id="UP001057279"/>
    </source>
</evidence>
<reference evidence="1" key="1">
    <citation type="submission" date="2022-03" db="EMBL/GenBank/DDBJ databases">
        <title>Genomic analyses of argali, domestic sheep and their hybrids provide insights into chromosomal evolution, heterosis and genetic basis of agronomic traits.</title>
        <authorList>
            <person name="Li M."/>
        </authorList>
    </citation>
    <scope>NUCLEOTIDE SEQUENCE</scope>
    <source>
        <strain evidence="1">F1 hybrid</strain>
    </source>
</reference>